<proteinExistence type="predicted"/>
<dbReference type="STRING" id="1890683.A0A427YCS7"/>
<keyword evidence="2" id="KW-1133">Transmembrane helix</keyword>
<name>A0A427YCS7_9TREE</name>
<comment type="caution">
    <text evidence="4">The sequence shown here is derived from an EMBL/GenBank/DDBJ whole genome shotgun (WGS) entry which is preliminary data.</text>
</comment>
<dbReference type="Proteomes" id="UP000279259">
    <property type="component" value="Unassembled WGS sequence"/>
</dbReference>
<keyword evidence="5" id="KW-1185">Reference proteome</keyword>
<dbReference type="PANTHER" id="PTHR36168:SF1">
    <property type="entry name" value="ORC1-LIKE AAA ATPASE DOMAIN-CONTAINING PROTEIN"/>
    <property type="match status" value="1"/>
</dbReference>
<gene>
    <name evidence="4" type="ORF">EHS25_002534</name>
</gene>
<organism evidence="4 5">
    <name type="scientific">Saitozyma podzolica</name>
    <dbReference type="NCBI Taxonomy" id="1890683"/>
    <lineage>
        <taxon>Eukaryota</taxon>
        <taxon>Fungi</taxon>
        <taxon>Dikarya</taxon>
        <taxon>Basidiomycota</taxon>
        <taxon>Agaricomycotina</taxon>
        <taxon>Tremellomycetes</taxon>
        <taxon>Tremellales</taxon>
        <taxon>Trimorphomycetaceae</taxon>
        <taxon>Saitozyma</taxon>
    </lineage>
</organism>
<keyword evidence="2" id="KW-0472">Membrane</keyword>
<dbReference type="PANTHER" id="PTHR36168">
    <property type="entry name" value="CHROMOSOME 1, WHOLE GENOME SHOTGUN SEQUENCE"/>
    <property type="match status" value="1"/>
</dbReference>
<feature type="domain" description="AAA protein C-terminal winged helix" evidence="3">
    <location>
        <begin position="356"/>
        <end position="490"/>
    </location>
</feature>
<dbReference type="OrthoDB" id="511599at2759"/>
<reference evidence="4 5" key="1">
    <citation type="submission" date="2018-11" db="EMBL/GenBank/DDBJ databases">
        <title>Genome sequence of Saitozyma podzolica DSM 27192.</title>
        <authorList>
            <person name="Aliyu H."/>
            <person name="Gorte O."/>
            <person name="Ochsenreither K."/>
        </authorList>
    </citation>
    <scope>NUCLEOTIDE SEQUENCE [LARGE SCALE GENOMIC DNA]</scope>
    <source>
        <strain evidence="4 5">DSM 27192</strain>
    </source>
</reference>
<evidence type="ECO:0000256" key="2">
    <source>
        <dbReference type="SAM" id="Phobius"/>
    </source>
</evidence>
<dbReference type="InterPro" id="IPR056808">
    <property type="entry name" value="HTH_AAA"/>
</dbReference>
<dbReference type="EMBL" id="RSCD01000015">
    <property type="protein sequence ID" value="RSH88872.1"/>
    <property type="molecule type" value="Genomic_DNA"/>
</dbReference>
<dbReference type="InterPro" id="IPR027417">
    <property type="entry name" value="P-loop_NTPase"/>
</dbReference>
<feature type="transmembrane region" description="Helical" evidence="2">
    <location>
        <begin position="40"/>
        <end position="64"/>
    </location>
</feature>
<feature type="region of interest" description="Disordered" evidence="1">
    <location>
        <begin position="528"/>
        <end position="554"/>
    </location>
</feature>
<feature type="region of interest" description="Disordered" evidence="1">
    <location>
        <begin position="1"/>
        <end position="23"/>
    </location>
</feature>
<dbReference type="SUPFAM" id="SSF52540">
    <property type="entry name" value="P-loop containing nucleoside triphosphate hydrolases"/>
    <property type="match status" value="1"/>
</dbReference>
<evidence type="ECO:0000259" key="3">
    <source>
        <dbReference type="Pfam" id="PF24913"/>
    </source>
</evidence>
<evidence type="ECO:0000256" key="1">
    <source>
        <dbReference type="SAM" id="MobiDB-lite"/>
    </source>
</evidence>
<evidence type="ECO:0000313" key="4">
    <source>
        <dbReference type="EMBL" id="RSH88872.1"/>
    </source>
</evidence>
<sequence length="554" mass="62335">MPQPPVGPSDDLGTGSNPSSRRKKADEDSFWYSWSHSPSFQAALTTIVGLGMVFGAGVGYLEWYKAHVLHRMERAFDPGYDPALELSTIHSPDSDHIRRQEQPLIDSIVRGEHAGQYYLLVGPKGTGKGTMILDAMRKISADGASVCEAHPDLEVFRLRLGKALDFDYFEDWQGSLFSRADPRQGGPALDVERAMNKLEKVALRYTRKHGRPLVVAFNNIHLFPNTPEGHSLLHQLQQRAESWAEGGIMTMIFSTDDFWCLEMLRKNASRMRVISTYDLSATESLRALRGLRQQSLSILHPGTPVSELQVESEEVMRKCYELVGGRTSYLVRLSKAPDMLEEATRMVETEKAWLQSQIGLIPEHDDDVMDEQKWASCSWLLLRHFARQGPVLHSEVEEDDRAPDDDVERPEVDLREDIVLPKVSYEEARRIMTRTDFIEPLDHLHVIAIDTRHNVRPDSVLLLRAAQQVVAEEDFDDMLDQTRDRVDQIEGLHRQSELTVKEPFRVVFDRKGGKSVLEVVGLGESFVPAEDEEEGLSSLGGASGGGDEGDGRLV</sequence>
<protein>
    <recommendedName>
        <fullName evidence="3">AAA protein C-terminal winged helix domain-containing protein</fullName>
    </recommendedName>
</protein>
<dbReference type="Pfam" id="PF24913">
    <property type="entry name" value="WHD_AAA_fung"/>
    <property type="match status" value="1"/>
</dbReference>
<evidence type="ECO:0000313" key="5">
    <source>
        <dbReference type="Proteomes" id="UP000279259"/>
    </source>
</evidence>
<accession>A0A427YCS7</accession>
<keyword evidence="2" id="KW-0812">Transmembrane</keyword>
<dbReference type="AlphaFoldDB" id="A0A427YCS7"/>